<evidence type="ECO:0000256" key="2">
    <source>
        <dbReference type="ARBA" id="ARBA00005658"/>
    </source>
</evidence>
<comment type="subcellular location">
    <subcellularLocation>
        <location evidence="1">Cell membrane</location>
        <topology evidence="1">Multi-pass membrane protein</topology>
    </subcellularLocation>
</comment>
<gene>
    <name evidence="9" type="ORF">CPZ25_013870</name>
</gene>
<dbReference type="Proteomes" id="UP000218387">
    <property type="component" value="Chromosome"/>
</dbReference>
<organism evidence="9 10">
    <name type="scientific">Eubacterium maltosivorans</name>
    <dbReference type="NCBI Taxonomy" id="2041044"/>
    <lineage>
        <taxon>Bacteria</taxon>
        <taxon>Bacillati</taxon>
        <taxon>Bacillota</taxon>
        <taxon>Clostridia</taxon>
        <taxon>Eubacteriales</taxon>
        <taxon>Eubacteriaceae</taxon>
        <taxon>Eubacterium</taxon>
    </lineage>
</organism>
<dbReference type="PANTHER" id="PTHR30047:SF7">
    <property type="entry name" value="HIGH-AFFINITY CHOLINE TRANSPORT PROTEIN"/>
    <property type="match status" value="1"/>
</dbReference>
<dbReference type="InterPro" id="IPR000060">
    <property type="entry name" value="BCCT_transptr"/>
</dbReference>
<protein>
    <submittedName>
        <fullName evidence="9">BCCT family transporter</fullName>
    </submittedName>
</protein>
<feature type="transmembrane region" description="Helical" evidence="8">
    <location>
        <begin position="50"/>
        <end position="69"/>
    </location>
</feature>
<proteinExistence type="inferred from homology"/>
<keyword evidence="6 8" id="KW-1133">Transmembrane helix</keyword>
<dbReference type="GO" id="GO:0022857">
    <property type="term" value="F:transmembrane transporter activity"/>
    <property type="evidence" value="ECO:0007669"/>
    <property type="project" value="InterPro"/>
</dbReference>
<feature type="transmembrane region" description="Helical" evidence="8">
    <location>
        <begin position="447"/>
        <end position="469"/>
    </location>
</feature>
<feature type="transmembrane region" description="Helical" evidence="8">
    <location>
        <begin position="89"/>
        <end position="110"/>
    </location>
</feature>
<evidence type="ECO:0000256" key="4">
    <source>
        <dbReference type="ARBA" id="ARBA00022475"/>
    </source>
</evidence>
<keyword evidence="4" id="KW-1003">Cell membrane</keyword>
<feature type="transmembrane region" description="Helical" evidence="8">
    <location>
        <begin position="219"/>
        <end position="243"/>
    </location>
</feature>
<evidence type="ECO:0000256" key="5">
    <source>
        <dbReference type="ARBA" id="ARBA00022692"/>
    </source>
</evidence>
<feature type="transmembrane region" description="Helical" evidence="8">
    <location>
        <begin position="404"/>
        <end position="426"/>
    </location>
</feature>
<dbReference type="PANTHER" id="PTHR30047">
    <property type="entry name" value="HIGH-AFFINITY CHOLINE TRANSPORT PROTEIN-RELATED"/>
    <property type="match status" value="1"/>
</dbReference>
<keyword evidence="7 8" id="KW-0472">Membrane</keyword>
<evidence type="ECO:0000313" key="10">
    <source>
        <dbReference type="Proteomes" id="UP000218387"/>
    </source>
</evidence>
<evidence type="ECO:0000256" key="7">
    <source>
        <dbReference type="ARBA" id="ARBA00023136"/>
    </source>
</evidence>
<keyword evidence="10" id="KW-1185">Reference proteome</keyword>
<dbReference type="InterPro" id="IPR018093">
    <property type="entry name" value="BCCT_CS"/>
</dbReference>
<feature type="transmembrane region" description="Helical" evidence="8">
    <location>
        <begin position="143"/>
        <end position="161"/>
    </location>
</feature>
<accession>A0A4P9CBY4</accession>
<sequence>MKKIFESVDKTIFLVAGSITLLLAIVSIVFTEQVASIFSGIFNFFTSTLGFAYIGFALFVIVACLFVSFSKYGKIRLGGDDEKPEYSNISWFSMIFAAGMGIGLVFWSVAEPMNHFMVPPFADPQTPEAAVEALQYTFLHWGVHPWALYAAVALPMAYFHFRKGLPLLVSSSFYPFLGDKALKGGFSKGIDTFTVILILIGVATSFGLGALQIQSGLEFVFHISGGTLLAVVIVVICTVLFVISSTAGIDRGMKLLSNTNTVIVFAVMLFVLLVGPTLYIFNITLESIGDYIFKFIPMSFFTDANGTVAAHTGENWIGNWTVFYWAWWITWTPFVGSFIAKISKGRTIREFVLAILGVPTIMSCIWFGIMGGTGLNMELTNPGSVIQNGAVDTNSSVFQMLSNLPLSGVISVLVMLSLLVFFLTSADAGVQVVSTMSSRGRENSQKLIKVIWGVILGLLAIMFIVTGGLSAVQSLSFAFSFPFLIIICLMMAGFFKYLKKEELDE</sequence>
<feature type="transmembrane region" description="Helical" evidence="8">
    <location>
        <begin position="12"/>
        <end position="30"/>
    </location>
</feature>
<dbReference type="NCBIfam" id="TIGR00842">
    <property type="entry name" value="bcct"/>
    <property type="match status" value="1"/>
</dbReference>
<feature type="transmembrane region" description="Helical" evidence="8">
    <location>
        <begin position="255"/>
        <end position="281"/>
    </location>
</feature>
<dbReference type="RefSeq" id="WP_074616302.1">
    <property type="nucleotide sequence ID" value="NZ_CABJDW020000013.1"/>
</dbReference>
<evidence type="ECO:0000256" key="1">
    <source>
        <dbReference type="ARBA" id="ARBA00004651"/>
    </source>
</evidence>
<feature type="transmembrane region" description="Helical" evidence="8">
    <location>
        <begin position="475"/>
        <end position="495"/>
    </location>
</feature>
<comment type="similarity">
    <text evidence="2">Belongs to the BCCT transporter (TC 2.A.15) family.</text>
</comment>
<feature type="transmembrane region" description="Helical" evidence="8">
    <location>
        <begin position="351"/>
        <end position="369"/>
    </location>
</feature>
<dbReference type="Pfam" id="PF02028">
    <property type="entry name" value="BCCT"/>
    <property type="match status" value="1"/>
</dbReference>
<evidence type="ECO:0000313" key="9">
    <source>
        <dbReference type="EMBL" id="QCT72371.1"/>
    </source>
</evidence>
<dbReference type="EMBL" id="CP029487">
    <property type="protein sequence ID" value="QCT72371.1"/>
    <property type="molecule type" value="Genomic_DNA"/>
</dbReference>
<dbReference type="GO" id="GO:0005886">
    <property type="term" value="C:plasma membrane"/>
    <property type="evidence" value="ECO:0007669"/>
    <property type="project" value="UniProtKB-SubCell"/>
</dbReference>
<keyword evidence="5 8" id="KW-0812">Transmembrane</keyword>
<feature type="transmembrane region" description="Helical" evidence="8">
    <location>
        <begin position="193"/>
        <end position="213"/>
    </location>
</feature>
<dbReference type="AlphaFoldDB" id="A0A4P9CBY4"/>
<evidence type="ECO:0000256" key="8">
    <source>
        <dbReference type="SAM" id="Phobius"/>
    </source>
</evidence>
<dbReference type="PROSITE" id="PS01303">
    <property type="entry name" value="BCCT"/>
    <property type="match status" value="1"/>
</dbReference>
<feature type="transmembrane region" description="Helical" evidence="8">
    <location>
        <begin position="322"/>
        <end position="339"/>
    </location>
</feature>
<evidence type="ECO:0000256" key="3">
    <source>
        <dbReference type="ARBA" id="ARBA00022448"/>
    </source>
</evidence>
<reference evidence="9 10" key="1">
    <citation type="submission" date="2018-05" db="EMBL/GenBank/DDBJ databases">
        <title>Genome comparison of Eubacterium sp.</title>
        <authorList>
            <person name="Feng Y."/>
            <person name="Sanchez-Andrea I."/>
            <person name="Stams A.J.M."/>
            <person name="De Vos W.M."/>
        </authorList>
    </citation>
    <scope>NUCLEOTIDE SEQUENCE [LARGE SCALE GENOMIC DNA]</scope>
    <source>
        <strain evidence="9 10">YI</strain>
    </source>
</reference>
<evidence type="ECO:0000256" key="6">
    <source>
        <dbReference type="ARBA" id="ARBA00022989"/>
    </source>
</evidence>
<name>A0A4P9CBY4_EUBML</name>
<keyword evidence="3" id="KW-0813">Transport</keyword>
<dbReference type="KEGG" id="emt:CPZ25_013870"/>